<dbReference type="InterPro" id="IPR017853">
    <property type="entry name" value="GH"/>
</dbReference>
<evidence type="ECO:0000256" key="1">
    <source>
        <dbReference type="SAM" id="Phobius"/>
    </source>
</evidence>
<accession>A0AAD3SBJ8</accession>
<evidence type="ECO:0000313" key="2">
    <source>
        <dbReference type="EMBL" id="GMH08047.1"/>
    </source>
</evidence>
<dbReference type="PANTHER" id="PTHR43651:SF3">
    <property type="entry name" value="1,4-ALPHA-GLUCAN-BRANCHING ENZYME"/>
    <property type="match status" value="1"/>
</dbReference>
<gene>
    <name evidence="2" type="ORF">Nepgr_009887</name>
</gene>
<feature type="transmembrane region" description="Helical" evidence="1">
    <location>
        <begin position="422"/>
        <end position="441"/>
    </location>
</feature>
<dbReference type="GO" id="GO:0005982">
    <property type="term" value="P:starch metabolic process"/>
    <property type="evidence" value="ECO:0007669"/>
    <property type="project" value="TreeGrafter"/>
</dbReference>
<dbReference type="GO" id="GO:0005737">
    <property type="term" value="C:cytoplasm"/>
    <property type="evidence" value="ECO:0007669"/>
    <property type="project" value="TreeGrafter"/>
</dbReference>
<feature type="transmembrane region" description="Helical" evidence="1">
    <location>
        <begin position="447"/>
        <end position="471"/>
    </location>
</feature>
<dbReference type="InterPro" id="IPR011009">
    <property type="entry name" value="Kinase-like_dom_sf"/>
</dbReference>
<proteinExistence type="predicted"/>
<keyword evidence="3" id="KW-1185">Reference proteome</keyword>
<keyword evidence="1" id="KW-1133">Transmembrane helix</keyword>
<sequence>MIWAPGTKLASLVGGFNNGKPNATVLTRDEFGVWKTLLPNNTAGSAPTPHDSIGEAYVFKHPQLKRPKYLMVPESHIDMSDLMPFAHTHENFKDDMLPCIQGLDYSAVQVMAIQEPFNFASLGYHVTNRFAPRSCPDTPKELKSLMNRAHELGPSSGKWWFGVNAPDEFPILVIGQVKVGEMYKARYSDNSVAVVKSMSRGSEPTKHGFYNEIMILARLLHCHLVVLRGLSIEKQQRTSNIQLGYTDPKYVITQELSDNSDVYSYGELVTTKQAIQNSKNVVEWTREFMGPESGLPEFVDPHMEELFHYNHLKTILRATRRCTQNGGRAGQRKIQSIIAILKARRGNCSGVDVAMGGSGRGGAEVEYRGAGGTEIGRGERERELDGWNIRVSYAIDGTSVPRGGFGGGDLTSEANYLLTHQAVAVSIAALWLSWLFCVVKFPSQEGFAFVLWVSSIADLDYGWMGVLLGLASKRLWVLA</sequence>
<comment type="caution">
    <text evidence="2">The sequence shown here is derived from an EMBL/GenBank/DDBJ whole genome shotgun (WGS) entry which is preliminary data.</text>
</comment>
<organism evidence="2 3">
    <name type="scientific">Nepenthes gracilis</name>
    <name type="common">Slender pitcher plant</name>
    <dbReference type="NCBI Taxonomy" id="150966"/>
    <lineage>
        <taxon>Eukaryota</taxon>
        <taxon>Viridiplantae</taxon>
        <taxon>Streptophyta</taxon>
        <taxon>Embryophyta</taxon>
        <taxon>Tracheophyta</taxon>
        <taxon>Spermatophyta</taxon>
        <taxon>Magnoliopsida</taxon>
        <taxon>eudicotyledons</taxon>
        <taxon>Gunneridae</taxon>
        <taxon>Pentapetalae</taxon>
        <taxon>Caryophyllales</taxon>
        <taxon>Nepenthaceae</taxon>
        <taxon>Nepenthes</taxon>
    </lineage>
</organism>
<name>A0AAD3SBJ8_NEPGR</name>
<dbReference type="PANTHER" id="PTHR43651">
    <property type="entry name" value="1,4-ALPHA-GLUCAN-BRANCHING ENZYME"/>
    <property type="match status" value="1"/>
</dbReference>
<reference evidence="2" key="1">
    <citation type="submission" date="2023-05" db="EMBL/GenBank/DDBJ databases">
        <title>Nepenthes gracilis genome sequencing.</title>
        <authorList>
            <person name="Fukushima K."/>
        </authorList>
    </citation>
    <scope>NUCLEOTIDE SEQUENCE</scope>
    <source>
        <strain evidence="2">SING2019-196</strain>
    </source>
</reference>
<dbReference type="SUPFAM" id="SSF56112">
    <property type="entry name" value="Protein kinase-like (PK-like)"/>
    <property type="match status" value="1"/>
</dbReference>
<dbReference type="GO" id="GO:0003844">
    <property type="term" value="F:1,4-alpha-glucan branching enzyme activity"/>
    <property type="evidence" value="ECO:0007669"/>
    <property type="project" value="TreeGrafter"/>
</dbReference>
<keyword evidence="1" id="KW-0812">Transmembrane</keyword>
<dbReference type="Gene3D" id="3.20.20.80">
    <property type="entry name" value="Glycosidases"/>
    <property type="match status" value="1"/>
</dbReference>
<protein>
    <submittedName>
        <fullName evidence="2">Uncharacterized protein</fullName>
    </submittedName>
</protein>
<dbReference type="Proteomes" id="UP001279734">
    <property type="component" value="Unassembled WGS sequence"/>
</dbReference>
<dbReference type="InterPro" id="IPR013783">
    <property type="entry name" value="Ig-like_fold"/>
</dbReference>
<keyword evidence="1" id="KW-0472">Membrane</keyword>
<dbReference type="Gene3D" id="3.30.200.20">
    <property type="entry name" value="Phosphorylase Kinase, domain 1"/>
    <property type="match status" value="1"/>
</dbReference>
<dbReference type="EMBL" id="BSYO01000008">
    <property type="protein sequence ID" value="GMH08047.1"/>
    <property type="molecule type" value="Genomic_DNA"/>
</dbReference>
<dbReference type="Gene3D" id="2.60.40.10">
    <property type="entry name" value="Immunoglobulins"/>
    <property type="match status" value="1"/>
</dbReference>
<dbReference type="AlphaFoldDB" id="A0AAD3SBJ8"/>
<dbReference type="SUPFAM" id="SSF51445">
    <property type="entry name" value="(Trans)glycosidases"/>
    <property type="match status" value="1"/>
</dbReference>
<evidence type="ECO:0000313" key="3">
    <source>
        <dbReference type="Proteomes" id="UP001279734"/>
    </source>
</evidence>